<dbReference type="Proteomes" id="UP000292136">
    <property type="component" value="Unassembled WGS sequence"/>
</dbReference>
<evidence type="ECO:0000259" key="8">
    <source>
        <dbReference type="PROSITE" id="PS51740"/>
    </source>
</evidence>
<dbReference type="PROSITE" id="PS51740">
    <property type="entry name" value="SPOVT_ABRB"/>
    <property type="match status" value="2"/>
</dbReference>
<comment type="subunit">
    <text evidence="7">Forms oligomers.</text>
</comment>
<dbReference type="HAMAP" id="MF_01008">
    <property type="entry name" value="MraZ"/>
    <property type="match status" value="1"/>
</dbReference>
<keyword evidence="6 7" id="KW-0804">Transcription</keyword>
<accession>A0ABY0ITI8</accession>
<dbReference type="InterPro" id="IPR035642">
    <property type="entry name" value="MraZ_N"/>
</dbReference>
<keyword evidence="2 7" id="KW-0963">Cytoplasm</keyword>
<keyword evidence="10" id="KW-1185">Reference proteome</keyword>
<feature type="domain" description="SpoVT-AbrB" evidence="8">
    <location>
        <begin position="5"/>
        <end position="51"/>
    </location>
</feature>
<dbReference type="CDD" id="cd16321">
    <property type="entry name" value="MraZ_C"/>
    <property type="match status" value="1"/>
</dbReference>
<evidence type="ECO:0000256" key="1">
    <source>
        <dbReference type="ARBA" id="ARBA00013860"/>
    </source>
</evidence>
<proteinExistence type="inferred from homology"/>
<dbReference type="PANTHER" id="PTHR34701:SF1">
    <property type="entry name" value="TRANSCRIPTIONAL REGULATOR MRAZ"/>
    <property type="match status" value="1"/>
</dbReference>
<feature type="domain" description="SpoVT-AbrB" evidence="8">
    <location>
        <begin position="80"/>
        <end position="123"/>
    </location>
</feature>
<protein>
    <recommendedName>
        <fullName evidence="1 7">Transcriptional regulator MraZ</fullName>
    </recommendedName>
</protein>
<dbReference type="InterPro" id="IPR020603">
    <property type="entry name" value="MraZ_dom"/>
</dbReference>
<dbReference type="InterPro" id="IPR038619">
    <property type="entry name" value="MraZ_sf"/>
</dbReference>
<comment type="caution">
    <text evidence="9">The sequence shown here is derived from an EMBL/GenBank/DDBJ whole genome shotgun (WGS) entry which is preliminary data.</text>
</comment>
<dbReference type="Pfam" id="PF02381">
    <property type="entry name" value="MraZ"/>
    <property type="match status" value="2"/>
</dbReference>
<dbReference type="InterPro" id="IPR037914">
    <property type="entry name" value="SpoVT-AbrB_sf"/>
</dbReference>
<sequence>MFQGADTLSLDAKGRLAVPARHRPELALNSAGRLVVNYHPHGCLKVYPESVWQPIADKLSKIATMNPATAAVRRVILGTASVQEADSTGRLLLPPALRSLAKLDKQVMLVGMGDHFEIWSEDSWAKQNELALAALQDPEALASFEGIVL</sequence>
<gene>
    <name evidence="7" type="primary">mraZ</name>
    <name evidence="9" type="ORF">EV678_1721</name>
</gene>
<evidence type="ECO:0000256" key="3">
    <source>
        <dbReference type="ARBA" id="ARBA00022737"/>
    </source>
</evidence>
<dbReference type="InterPro" id="IPR003444">
    <property type="entry name" value="MraZ"/>
</dbReference>
<evidence type="ECO:0000313" key="9">
    <source>
        <dbReference type="EMBL" id="RZT90898.1"/>
    </source>
</evidence>
<evidence type="ECO:0000256" key="4">
    <source>
        <dbReference type="ARBA" id="ARBA00023015"/>
    </source>
</evidence>
<dbReference type="PANTHER" id="PTHR34701">
    <property type="entry name" value="TRANSCRIPTIONAL REGULATOR MRAZ"/>
    <property type="match status" value="1"/>
</dbReference>
<dbReference type="RefSeq" id="WP_014235368.1">
    <property type="nucleotide sequence ID" value="NZ_SHKM01000001.1"/>
</dbReference>
<comment type="similarity">
    <text evidence="7">Belongs to the MraZ family.</text>
</comment>
<evidence type="ECO:0000256" key="2">
    <source>
        <dbReference type="ARBA" id="ARBA00022490"/>
    </source>
</evidence>
<evidence type="ECO:0000256" key="7">
    <source>
        <dbReference type="HAMAP-Rule" id="MF_01008"/>
    </source>
</evidence>
<keyword evidence="5 7" id="KW-0238">DNA-binding</keyword>
<dbReference type="NCBIfam" id="TIGR00242">
    <property type="entry name" value="division/cell wall cluster transcriptional repressor MraZ"/>
    <property type="match status" value="1"/>
</dbReference>
<dbReference type="EMBL" id="SHKM01000001">
    <property type="protein sequence ID" value="RZT90898.1"/>
    <property type="molecule type" value="Genomic_DNA"/>
</dbReference>
<dbReference type="Gene3D" id="3.40.1550.20">
    <property type="entry name" value="Transcriptional regulator MraZ domain"/>
    <property type="match status" value="1"/>
</dbReference>
<dbReference type="InterPro" id="IPR007159">
    <property type="entry name" value="SpoVT-AbrB_dom"/>
</dbReference>
<evidence type="ECO:0000313" key="10">
    <source>
        <dbReference type="Proteomes" id="UP000292136"/>
    </source>
</evidence>
<reference evidence="9 10" key="1">
    <citation type="submission" date="2019-02" db="EMBL/GenBank/DDBJ databases">
        <title>Genomic Encyclopedia of Type Strains, Phase IV (KMG-IV): sequencing the most valuable type-strain genomes for metagenomic binning, comparative biology and taxonomic classification.</title>
        <authorList>
            <person name="Goeker M."/>
        </authorList>
    </citation>
    <scope>NUCLEOTIDE SEQUENCE [LARGE SCALE GENOMIC DNA]</scope>
    <source>
        <strain evidence="9 10">DSM 21223</strain>
    </source>
</reference>
<dbReference type="SUPFAM" id="SSF89447">
    <property type="entry name" value="AbrB/MazE/MraZ-like"/>
    <property type="match status" value="1"/>
</dbReference>
<dbReference type="InterPro" id="IPR035644">
    <property type="entry name" value="MraZ_C"/>
</dbReference>
<name>A0ABY0ITI8_9RHOO</name>
<keyword evidence="4 7" id="KW-0805">Transcription regulation</keyword>
<evidence type="ECO:0000256" key="6">
    <source>
        <dbReference type="ARBA" id="ARBA00023163"/>
    </source>
</evidence>
<comment type="subcellular location">
    <subcellularLocation>
        <location evidence="7">Cytoplasm</location>
        <location evidence="7">Nucleoid</location>
    </subcellularLocation>
</comment>
<organism evidence="9 10">
    <name type="scientific">Azospira oryzae</name>
    <dbReference type="NCBI Taxonomy" id="146939"/>
    <lineage>
        <taxon>Bacteria</taxon>
        <taxon>Pseudomonadati</taxon>
        <taxon>Pseudomonadota</taxon>
        <taxon>Betaproteobacteria</taxon>
        <taxon>Rhodocyclales</taxon>
        <taxon>Rhodocyclaceae</taxon>
        <taxon>Azospira</taxon>
    </lineage>
</organism>
<evidence type="ECO:0000256" key="5">
    <source>
        <dbReference type="ARBA" id="ARBA00023125"/>
    </source>
</evidence>
<dbReference type="CDD" id="cd16320">
    <property type="entry name" value="MraZ_N"/>
    <property type="match status" value="1"/>
</dbReference>
<keyword evidence="3" id="KW-0677">Repeat</keyword>